<evidence type="ECO:0000256" key="6">
    <source>
        <dbReference type="ARBA" id="ARBA00022989"/>
    </source>
</evidence>
<keyword evidence="3" id="KW-0813">Transport</keyword>
<dbReference type="AlphaFoldDB" id="A0A6I6EJZ5"/>
<dbReference type="InterPro" id="IPR004776">
    <property type="entry name" value="Mem_transp_PIN-like"/>
</dbReference>
<keyword evidence="4" id="KW-1003">Cell membrane</keyword>
<feature type="transmembrane region" description="Helical" evidence="8">
    <location>
        <begin position="282"/>
        <end position="304"/>
    </location>
</feature>
<evidence type="ECO:0000256" key="8">
    <source>
        <dbReference type="SAM" id="Phobius"/>
    </source>
</evidence>
<evidence type="ECO:0000256" key="1">
    <source>
        <dbReference type="ARBA" id="ARBA00004651"/>
    </source>
</evidence>
<comment type="subcellular location">
    <subcellularLocation>
        <location evidence="1">Cell membrane</location>
        <topology evidence="1">Multi-pass membrane protein</topology>
    </subcellularLocation>
</comment>
<feature type="transmembrane region" description="Helical" evidence="8">
    <location>
        <begin position="34"/>
        <end position="55"/>
    </location>
</feature>
<keyword evidence="5 8" id="KW-0812">Transmembrane</keyword>
<dbReference type="PANTHER" id="PTHR36838:SF3">
    <property type="entry name" value="TRANSPORTER AUXIN EFFLUX CARRIER EC FAMILY"/>
    <property type="match status" value="1"/>
</dbReference>
<protein>
    <submittedName>
        <fullName evidence="9">AEC family transporter</fullName>
    </submittedName>
</protein>
<dbReference type="GO" id="GO:0005886">
    <property type="term" value="C:plasma membrane"/>
    <property type="evidence" value="ECO:0007669"/>
    <property type="project" value="UniProtKB-SubCell"/>
</dbReference>
<evidence type="ECO:0000313" key="9">
    <source>
        <dbReference type="EMBL" id="QGU93969.1"/>
    </source>
</evidence>
<feature type="transmembrane region" description="Helical" evidence="8">
    <location>
        <begin position="253"/>
        <end position="270"/>
    </location>
</feature>
<reference evidence="9 10" key="1">
    <citation type="submission" date="2019-12" db="EMBL/GenBank/DDBJ databases">
        <title>Genome sequenceing of Clostridium bovifaecis.</title>
        <authorList>
            <person name="Yao Y."/>
        </authorList>
    </citation>
    <scope>NUCLEOTIDE SEQUENCE [LARGE SCALE GENOMIC DNA]</scope>
    <source>
        <strain evidence="9 10">BXX</strain>
    </source>
</reference>
<evidence type="ECO:0000256" key="4">
    <source>
        <dbReference type="ARBA" id="ARBA00022475"/>
    </source>
</evidence>
<evidence type="ECO:0000256" key="5">
    <source>
        <dbReference type="ARBA" id="ARBA00022692"/>
    </source>
</evidence>
<dbReference type="GO" id="GO:0055085">
    <property type="term" value="P:transmembrane transport"/>
    <property type="evidence" value="ECO:0007669"/>
    <property type="project" value="InterPro"/>
</dbReference>
<dbReference type="Gene3D" id="1.20.1530.20">
    <property type="match status" value="1"/>
</dbReference>
<feature type="transmembrane region" description="Helical" evidence="8">
    <location>
        <begin position="189"/>
        <end position="210"/>
    </location>
</feature>
<evidence type="ECO:0000256" key="2">
    <source>
        <dbReference type="ARBA" id="ARBA00010145"/>
    </source>
</evidence>
<feature type="transmembrane region" description="Helical" evidence="8">
    <location>
        <begin position="6"/>
        <end position="22"/>
    </location>
</feature>
<keyword evidence="10" id="KW-1185">Reference proteome</keyword>
<evidence type="ECO:0000256" key="7">
    <source>
        <dbReference type="ARBA" id="ARBA00023136"/>
    </source>
</evidence>
<dbReference type="EMBL" id="CP046522">
    <property type="protein sequence ID" value="QGU93969.1"/>
    <property type="molecule type" value="Genomic_DNA"/>
</dbReference>
<proteinExistence type="inferred from homology"/>
<dbReference type="Proteomes" id="UP000422764">
    <property type="component" value="Chromosome"/>
</dbReference>
<sequence length="305" mass="32965">MSAILLKALGFIFIIILGYTLKKLEFFESKDYKLISKIMLNITLPAAVITAFANFEKGNLLVFVALLGLVCNIIMLLVGFLMSRKKDDSTKVLYMLNFPGYNIGSFAMPYVQSFLGPFGVVVTCMFDTGNAIMCTGGTYAATSGVVSSGEGISIKGVIRELISSVPFDTYMVMMILSSAGLSLPSGINTIASTIGAANGFLAMLMIGMMFEIDLELSYVKQITSILLIRYSFAAIFALLFYFCTPFSLEIRQVLAILVFAPISALSPVFTEKCKGNVALSSLISSISILVSVLIMTTLLIIMNIG</sequence>
<gene>
    <name evidence="9" type="ORF">GOM49_01425</name>
</gene>
<accession>A0A6I6EJZ5</accession>
<keyword evidence="6 8" id="KW-1133">Transmembrane helix</keyword>
<evidence type="ECO:0000313" key="10">
    <source>
        <dbReference type="Proteomes" id="UP000422764"/>
    </source>
</evidence>
<organism evidence="9 10">
    <name type="scientific">Clostridium bovifaecis</name>
    <dbReference type="NCBI Taxonomy" id="2184719"/>
    <lineage>
        <taxon>Bacteria</taxon>
        <taxon>Bacillati</taxon>
        <taxon>Bacillota</taxon>
        <taxon>Clostridia</taxon>
        <taxon>Eubacteriales</taxon>
        <taxon>Clostridiaceae</taxon>
        <taxon>Clostridium</taxon>
    </lineage>
</organism>
<comment type="similarity">
    <text evidence="2">Belongs to the auxin efflux carrier (TC 2.A.69) family.</text>
</comment>
<evidence type="ECO:0000256" key="3">
    <source>
        <dbReference type="ARBA" id="ARBA00022448"/>
    </source>
</evidence>
<feature type="transmembrane region" description="Helical" evidence="8">
    <location>
        <begin position="61"/>
        <end position="81"/>
    </location>
</feature>
<dbReference type="PANTHER" id="PTHR36838">
    <property type="entry name" value="AUXIN EFFLUX CARRIER FAMILY PROTEIN"/>
    <property type="match status" value="1"/>
</dbReference>
<dbReference type="InterPro" id="IPR038770">
    <property type="entry name" value="Na+/solute_symporter_sf"/>
</dbReference>
<keyword evidence="7 8" id="KW-0472">Membrane</keyword>
<dbReference type="Pfam" id="PF03547">
    <property type="entry name" value="Mem_trans"/>
    <property type="match status" value="1"/>
</dbReference>
<name>A0A6I6EJZ5_9CLOT</name>
<feature type="transmembrane region" description="Helical" evidence="8">
    <location>
        <begin position="222"/>
        <end position="241"/>
    </location>
</feature>